<name>A0ABN9Q697_9DINO</name>
<dbReference type="EMBL" id="CAUYUJ010001978">
    <property type="protein sequence ID" value="CAK0798585.1"/>
    <property type="molecule type" value="Genomic_DNA"/>
</dbReference>
<accession>A0ABN9Q697</accession>
<reference evidence="2" key="1">
    <citation type="submission" date="2023-10" db="EMBL/GenBank/DDBJ databases">
        <authorList>
            <person name="Chen Y."/>
            <person name="Shah S."/>
            <person name="Dougan E. K."/>
            <person name="Thang M."/>
            <person name="Chan C."/>
        </authorList>
    </citation>
    <scope>NUCLEOTIDE SEQUENCE [LARGE SCALE GENOMIC DNA]</scope>
</reference>
<proteinExistence type="predicted"/>
<keyword evidence="3" id="KW-1185">Reference proteome</keyword>
<feature type="compositionally biased region" description="Low complexity" evidence="1">
    <location>
        <begin position="1"/>
        <end position="15"/>
    </location>
</feature>
<feature type="region of interest" description="Disordered" evidence="1">
    <location>
        <begin position="1"/>
        <end position="23"/>
    </location>
</feature>
<evidence type="ECO:0000313" key="3">
    <source>
        <dbReference type="Proteomes" id="UP001189429"/>
    </source>
</evidence>
<gene>
    <name evidence="2" type="ORF">PCOR1329_LOCUS7298</name>
</gene>
<organism evidence="2 3">
    <name type="scientific">Prorocentrum cordatum</name>
    <dbReference type="NCBI Taxonomy" id="2364126"/>
    <lineage>
        <taxon>Eukaryota</taxon>
        <taxon>Sar</taxon>
        <taxon>Alveolata</taxon>
        <taxon>Dinophyceae</taxon>
        <taxon>Prorocentrales</taxon>
        <taxon>Prorocentraceae</taxon>
        <taxon>Prorocentrum</taxon>
    </lineage>
</organism>
<evidence type="ECO:0000313" key="2">
    <source>
        <dbReference type="EMBL" id="CAK0798585.1"/>
    </source>
</evidence>
<comment type="caution">
    <text evidence="2">The sequence shown here is derived from an EMBL/GenBank/DDBJ whole genome shotgun (WGS) entry which is preliminary data.</text>
</comment>
<dbReference type="Proteomes" id="UP001189429">
    <property type="component" value="Unassembled WGS sequence"/>
</dbReference>
<evidence type="ECO:0000256" key="1">
    <source>
        <dbReference type="SAM" id="MobiDB-lite"/>
    </source>
</evidence>
<sequence>MPSVSRTVASTRSSPDCTTSPRSLRCRGRAQLTLSWRNLDFCSNAVYYDPAIPDISGLTTSEVVRQQDDAAATQFFYHLSALGYEAWEHNDPAHDDGDECVQASGGWCATPTSPRPRLAAPRG</sequence>
<protein>
    <submittedName>
        <fullName evidence="2">Uncharacterized protein</fullName>
    </submittedName>
</protein>